<dbReference type="GO" id="GO:1901530">
    <property type="term" value="P:response to hypochlorite"/>
    <property type="evidence" value="ECO:0007669"/>
    <property type="project" value="TreeGrafter"/>
</dbReference>
<keyword evidence="1" id="KW-0472">Membrane</keyword>
<accession>A0A1H0D396</accession>
<dbReference type="OrthoDB" id="1118972at2"/>
<sequence>MLSSIYSRFLRQPFEIEFTRWVLVLIFFMFSYTKWFDYEAQALIPLISNSPLLSWMYPVFGTQGASYALGVAECTIGLGLAIGAWSPRIALIAAAGSFLTYLTTASLLLTTPGGWEASAGGFPAMGGATSFLIKDLMLMAGSLVLFKNAAQHLTARSEQSDTQRAAL</sequence>
<feature type="transmembrane region" description="Helical" evidence="1">
    <location>
        <begin position="18"/>
        <end position="35"/>
    </location>
</feature>
<protein>
    <submittedName>
        <fullName evidence="2">Inner membrane protein RclC</fullName>
    </submittedName>
    <submittedName>
        <fullName evidence="3">Uncharacterized membrane protein YkgB</fullName>
    </submittedName>
</protein>
<feature type="transmembrane region" description="Helical" evidence="1">
    <location>
        <begin position="55"/>
        <end position="82"/>
    </location>
</feature>
<dbReference type="EMBL" id="JXDI01000004">
    <property type="protein sequence ID" value="KAF2406314.1"/>
    <property type="molecule type" value="Genomic_DNA"/>
</dbReference>
<evidence type="ECO:0000256" key="1">
    <source>
        <dbReference type="SAM" id="Phobius"/>
    </source>
</evidence>
<dbReference type="Pfam" id="PF04224">
    <property type="entry name" value="DUF417"/>
    <property type="match status" value="1"/>
</dbReference>
<dbReference type="InterPro" id="IPR007339">
    <property type="entry name" value="RclC-like"/>
</dbReference>
<dbReference type="Proteomes" id="UP000182470">
    <property type="component" value="Chromosome I"/>
</dbReference>
<feature type="transmembrane region" description="Helical" evidence="1">
    <location>
        <begin position="121"/>
        <end position="146"/>
    </location>
</feature>
<dbReference type="GO" id="GO:0005886">
    <property type="term" value="C:plasma membrane"/>
    <property type="evidence" value="ECO:0007669"/>
    <property type="project" value="TreeGrafter"/>
</dbReference>
<feature type="transmembrane region" description="Helical" evidence="1">
    <location>
        <begin position="89"/>
        <end position="109"/>
    </location>
</feature>
<dbReference type="PANTHER" id="PTHR40106:SF1">
    <property type="entry name" value="INNER MEMBRANE PROTEIN RCLC"/>
    <property type="match status" value="1"/>
</dbReference>
<dbReference type="RefSeq" id="WP_083359638.1">
    <property type="nucleotide sequence ID" value="NZ_JBJGXR010000071.1"/>
</dbReference>
<gene>
    <name evidence="2" type="primary">rclC_2</name>
    <name evidence="2" type="ORF">PSAN_55390</name>
    <name evidence="3" type="ORF">SAMN04490179_5226</name>
</gene>
<evidence type="ECO:0000313" key="5">
    <source>
        <dbReference type="Proteomes" id="UP000748067"/>
    </source>
</evidence>
<name>A0A1H0D396_9PSED</name>
<evidence type="ECO:0000313" key="3">
    <source>
        <dbReference type="EMBL" id="SDN64605.1"/>
    </source>
</evidence>
<evidence type="ECO:0000313" key="4">
    <source>
        <dbReference type="Proteomes" id="UP000182470"/>
    </source>
</evidence>
<proteinExistence type="predicted"/>
<evidence type="ECO:0000313" key="2">
    <source>
        <dbReference type="EMBL" id="KAF2406314.1"/>
    </source>
</evidence>
<dbReference type="PANTHER" id="PTHR40106">
    <property type="entry name" value="INNER MEMBRANE PROTEIN RCLC"/>
    <property type="match status" value="1"/>
</dbReference>
<reference evidence="3 4" key="2">
    <citation type="submission" date="2016-10" db="EMBL/GenBank/DDBJ databases">
        <authorList>
            <person name="de Groot N.N."/>
        </authorList>
    </citation>
    <scope>NUCLEOTIDE SEQUENCE [LARGE SCALE GENOMIC DNA]</scope>
    <source>
        <strain evidence="3 4">BS2772</strain>
    </source>
</reference>
<reference evidence="2 5" key="1">
    <citation type="submission" date="2015-01" db="EMBL/GenBank/DDBJ databases">
        <title>Genome Sequence of Pseudomonas antarctica CMS 35.</title>
        <authorList>
            <person name="Voget S."/>
            <person name="Chow J."/>
            <person name="Daniel R."/>
            <person name="Streit W."/>
        </authorList>
    </citation>
    <scope>NUCLEOTIDE SEQUENCE [LARGE SCALE GENOMIC DNA]</scope>
    <source>
        <strain evidence="2 5">CMS 35</strain>
    </source>
</reference>
<keyword evidence="5" id="KW-1185">Reference proteome</keyword>
<dbReference type="Proteomes" id="UP000748067">
    <property type="component" value="Unassembled WGS sequence"/>
</dbReference>
<keyword evidence="1" id="KW-1133">Transmembrane helix</keyword>
<organism evidence="3 4">
    <name type="scientific">Pseudomonas antarctica</name>
    <dbReference type="NCBI Taxonomy" id="219572"/>
    <lineage>
        <taxon>Bacteria</taxon>
        <taxon>Pseudomonadati</taxon>
        <taxon>Pseudomonadota</taxon>
        <taxon>Gammaproteobacteria</taxon>
        <taxon>Pseudomonadales</taxon>
        <taxon>Pseudomonadaceae</taxon>
        <taxon>Pseudomonas</taxon>
    </lineage>
</organism>
<keyword evidence="1" id="KW-0812">Transmembrane</keyword>
<dbReference type="AlphaFoldDB" id="A0A1H0D396"/>
<dbReference type="EMBL" id="LT629704">
    <property type="protein sequence ID" value="SDN64605.1"/>
    <property type="molecule type" value="Genomic_DNA"/>
</dbReference>